<keyword evidence="4" id="KW-1185">Reference proteome</keyword>
<sequence>MNSKTKLLDVNIMPKKLHRPQVASTSSTRLFFKVNNQNFKEYTKTALKFSTNSPRKPPVKQQLVFSSLENPPPRISLNSPCSLYESSQHEPKSPRSGQSSLQYSQYSNYTGSNLPSFFLNERDASIACKEDIHGKIIDMGEEIHESMIQNIRQEFEKVYKKREIEMMKKCEKEKEMQLENERAIFSSKLEQLKNQLKTEYERRSKEKITESQVYNSNLANEKLEEEKIELRKQFEDSIIQMKHQFDNDRKHLIEKGMRKEREKIHHKIDDERERCNQQIKGLNEQWYLRMEQKSKELEAKLRDEFEFELKSQKENHNKIKEEELDKQKSHYEIKLQNLRREIHLKEMEINEFKIKFDNLNKQNDLLERELATVKLEFQNSIKRLCKMDKNDSDFLFTFNEFNLTKKNNKNV</sequence>
<dbReference type="EMBL" id="CAJNOC010001510">
    <property type="protein sequence ID" value="CAF0870694.1"/>
    <property type="molecule type" value="Genomic_DNA"/>
</dbReference>
<dbReference type="PANTHER" id="PTHR34645:SF1">
    <property type="entry name" value="GENE 136-RELATED"/>
    <property type="match status" value="1"/>
</dbReference>
<comment type="caution">
    <text evidence="3">The sequence shown here is derived from an EMBL/GenBank/DDBJ whole genome shotgun (WGS) entry which is preliminary data.</text>
</comment>
<evidence type="ECO:0000313" key="4">
    <source>
        <dbReference type="Proteomes" id="UP000663879"/>
    </source>
</evidence>
<dbReference type="OrthoDB" id="10502441at2759"/>
<evidence type="ECO:0000256" key="1">
    <source>
        <dbReference type="SAM" id="Coils"/>
    </source>
</evidence>
<feature type="compositionally biased region" description="Polar residues" evidence="2">
    <location>
        <begin position="76"/>
        <end position="86"/>
    </location>
</feature>
<dbReference type="PANTHER" id="PTHR34645">
    <property type="entry name" value="SIMILAR TO HYPOTHETICAL PROTEIN"/>
    <property type="match status" value="1"/>
</dbReference>
<dbReference type="InterPro" id="IPR038927">
    <property type="entry name" value="C6orf163"/>
</dbReference>
<gene>
    <name evidence="3" type="ORF">OXX778_LOCUS9915</name>
</gene>
<reference evidence="3" key="1">
    <citation type="submission" date="2021-02" db="EMBL/GenBank/DDBJ databases">
        <authorList>
            <person name="Nowell W R."/>
        </authorList>
    </citation>
    <scope>NUCLEOTIDE SEQUENCE</scope>
    <source>
        <strain evidence="3">Ploen Becks lab</strain>
    </source>
</reference>
<organism evidence="3 4">
    <name type="scientific">Brachionus calyciflorus</name>
    <dbReference type="NCBI Taxonomy" id="104777"/>
    <lineage>
        <taxon>Eukaryota</taxon>
        <taxon>Metazoa</taxon>
        <taxon>Spiralia</taxon>
        <taxon>Gnathifera</taxon>
        <taxon>Rotifera</taxon>
        <taxon>Eurotatoria</taxon>
        <taxon>Monogononta</taxon>
        <taxon>Pseudotrocha</taxon>
        <taxon>Ploima</taxon>
        <taxon>Brachionidae</taxon>
        <taxon>Brachionus</taxon>
    </lineage>
</organism>
<keyword evidence="1" id="KW-0175">Coiled coil</keyword>
<accession>A0A813X510</accession>
<proteinExistence type="predicted"/>
<name>A0A813X510_9BILA</name>
<evidence type="ECO:0000256" key="2">
    <source>
        <dbReference type="SAM" id="MobiDB-lite"/>
    </source>
</evidence>
<evidence type="ECO:0000313" key="3">
    <source>
        <dbReference type="EMBL" id="CAF0870694.1"/>
    </source>
</evidence>
<feature type="coiled-coil region" evidence="1">
    <location>
        <begin position="161"/>
        <end position="240"/>
    </location>
</feature>
<dbReference type="AlphaFoldDB" id="A0A813X510"/>
<feature type="region of interest" description="Disordered" evidence="2">
    <location>
        <begin position="66"/>
        <end position="103"/>
    </location>
</feature>
<feature type="coiled-coil region" evidence="1">
    <location>
        <begin position="265"/>
        <end position="376"/>
    </location>
</feature>
<dbReference type="Proteomes" id="UP000663879">
    <property type="component" value="Unassembled WGS sequence"/>
</dbReference>
<protein>
    <submittedName>
        <fullName evidence="3">Uncharacterized protein</fullName>
    </submittedName>
</protein>